<evidence type="ECO:0000313" key="2">
    <source>
        <dbReference type="EMBL" id="GIG90049.1"/>
    </source>
</evidence>
<dbReference type="Proteomes" id="UP000646749">
    <property type="component" value="Unassembled WGS sequence"/>
</dbReference>
<name>A0ABQ4E5U5_9ACTN</name>
<feature type="region of interest" description="Disordered" evidence="1">
    <location>
        <begin position="1"/>
        <end position="62"/>
    </location>
</feature>
<protein>
    <submittedName>
        <fullName evidence="2">Uncharacterized protein</fullName>
    </submittedName>
</protein>
<comment type="caution">
    <text evidence="2">The sequence shown here is derived from an EMBL/GenBank/DDBJ whole genome shotgun (WGS) entry which is preliminary data.</text>
</comment>
<evidence type="ECO:0000256" key="1">
    <source>
        <dbReference type="SAM" id="MobiDB-lite"/>
    </source>
</evidence>
<reference evidence="2 3" key="1">
    <citation type="submission" date="2021-01" db="EMBL/GenBank/DDBJ databases">
        <title>Whole genome shotgun sequence of Plantactinospora endophytica NBRC 110450.</title>
        <authorList>
            <person name="Komaki H."/>
            <person name="Tamura T."/>
        </authorList>
    </citation>
    <scope>NUCLEOTIDE SEQUENCE [LARGE SCALE GENOMIC DNA]</scope>
    <source>
        <strain evidence="2 3">NBRC 110450</strain>
    </source>
</reference>
<evidence type="ECO:0000313" key="3">
    <source>
        <dbReference type="Proteomes" id="UP000646749"/>
    </source>
</evidence>
<accession>A0ABQ4E5U5</accession>
<proteinExistence type="predicted"/>
<dbReference type="EMBL" id="BONW01000022">
    <property type="protein sequence ID" value="GIG90049.1"/>
    <property type="molecule type" value="Genomic_DNA"/>
</dbReference>
<keyword evidence="3" id="KW-1185">Reference proteome</keyword>
<gene>
    <name evidence="2" type="ORF">Pen02_49850</name>
</gene>
<organism evidence="2 3">
    <name type="scientific">Plantactinospora endophytica</name>
    <dbReference type="NCBI Taxonomy" id="673535"/>
    <lineage>
        <taxon>Bacteria</taxon>
        <taxon>Bacillati</taxon>
        <taxon>Actinomycetota</taxon>
        <taxon>Actinomycetes</taxon>
        <taxon>Micromonosporales</taxon>
        <taxon>Micromonosporaceae</taxon>
        <taxon>Plantactinospora</taxon>
    </lineage>
</organism>
<sequence length="62" mass="6220">MLSLSVASARLAKEQVDPGHGAIVPRPGQGCRTRYRPGDAAATGRGSDPGLSGVLGSPAEYG</sequence>